<sequence length="236" mass="27766">MNIKSISFTDLIPFSVILDKYAKSPSKLVEYFVAGIRKKIIFYAVNQSEKYVHMIRWGENDIDAGQPPFHEKEKKIFVVKGEMLPLAKIHQFDKLFKGALNEIDLFEDIGDYHELVEYQRDLKLFPDYGADTGLTSPVEFRGIEYKHIFIEAKDIEAIEELLKTQSSPKANIQTRRENVFFEWLKDKDELVISNTKKDDVWEELRKLDPHLFSSLPKNFFRVQQIVEFKSGRKRNK</sequence>
<dbReference type="OrthoDB" id="9903770at2"/>
<dbReference type="Proteomes" id="UP000202259">
    <property type="component" value="Chromosome"/>
</dbReference>
<dbReference type="EMBL" id="CP020465">
    <property type="protein sequence ID" value="ASP49445.1"/>
    <property type="molecule type" value="Genomic_DNA"/>
</dbReference>
<name>A0A222GC24_9GAMM</name>
<protein>
    <submittedName>
        <fullName evidence="1">Uncharacterized protein</fullName>
    </submittedName>
</protein>
<evidence type="ECO:0000313" key="2">
    <source>
        <dbReference type="Proteomes" id="UP000202259"/>
    </source>
</evidence>
<accession>A0A222GC24</accession>
<organism evidence="1 2">
    <name type="scientific">Cognaticolwellia beringensis</name>
    <dbReference type="NCBI Taxonomy" id="1967665"/>
    <lineage>
        <taxon>Bacteria</taxon>
        <taxon>Pseudomonadati</taxon>
        <taxon>Pseudomonadota</taxon>
        <taxon>Gammaproteobacteria</taxon>
        <taxon>Alteromonadales</taxon>
        <taxon>Colwelliaceae</taxon>
        <taxon>Cognaticolwellia</taxon>
    </lineage>
</organism>
<keyword evidence="2" id="KW-1185">Reference proteome</keyword>
<dbReference type="KEGG" id="cber:B5D82_17705"/>
<dbReference type="AlphaFoldDB" id="A0A222GC24"/>
<evidence type="ECO:0000313" key="1">
    <source>
        <dbReference type="EMBL" id="ASP49445.1"/>
    </source>
</evidence>
<proteinExistence type="predicted"/>
<reference evidence="1 2" key="1">
    <citation type="submission" date="2017-08" db="EMBL/GenBank/DDBJ databases">
        <title>Complete genome of Colwellia sp. NB097-1, a psychrophile bacterium ioslated from Bering Sea.</title>
        <authorList>
            <person name="Chen X."/>
        </authorList>
    </citation>
    <scope>NUCLEOTIDE SEQUENCE [LARGE SCALE GENOMIC DNA]</scope>
    <source>
        <strain evidence="1 2">NB097-1</strain>
    </source>
</reference>
<dbReference type="RefSeq" id="WP_081153443.1">
    <property type="nucleotide sequence ID" value="NZ_CP020465.1"/>
</dbReference>
<gene>
    <name evidence="1" type="ORF">B5D82_17705</name>
</gene>